<feature type="domain" description="Serine aminopeptidase S33" evidence="1">
    <location>
        <begin position="64"/>
        <end position="129"/>
    </location>
</feature>
<evidence type="ECO:0000313" key="3">
    <source>
        <dbReference type="Proteomes" id="UP000601223"/>
    </source>
</evidence>
<comment type="caution">
    <text evidence="2">The sequence shown here is derived from an EMBL/GenBank/DDBJ whole genome shotgun (WGS) entry which is preliminary data.</text>
</comment>
<dbReference type="RefSeq" id="WP_203757221.1">
    <property type="nucleotide sequence ID" value="NZ_BONF01000065.1"/>
</dbReference>
<dbReference type="EMBL" id="BONF01000065">
    <property type="protein sequence ID" value="GIF86319.1"/>
    <property type="molecule type" value="Genomic_DNA"/>
</dbReference>
<dbReference type="InterPro" id="IPR029058">
    <property type="entry name" value="AB_hydrolase_fold"/>
</dbReference>
<reference evidence="2 3" key="1">
    <citation type="submission" date="2021-01" db="EMBL/GenBank/DDBJ databases">
        <title>Whole genome shotgun sequence of Catellatospora bangladeshensis NBRC 107357.</title>
        <authorList>
            <person name="Komaki H."/>
            <person name="Tamura T."/>
        </authorList>
    </citation>
    <scope>NUCLEOTIDE SEQUENCE [LARGE SCALE GENOMIC DNA]</scope>
    <source>
        <strain evidence="2 3">NBRC 107357</strain>
    </source>
</reference>
<dbReference type="Gene3D" id="3.40.50.1820">
    <property type="entry name" value="alpha/beta hydrolase"/>
    <property type="match status" value="1"/>
</dbReference>
<sequence>MRRAALQVRNAAEHPRALVIVLHGGAADGHGRAHRGRPAYLRMLPFLRRPPADATIWVLRYRYRGWNGGAADPVRDLAWALDEAARRHPGLPVILVGHSMGGRTALWGAGAPQVTAVCALAPWIEPGDPVEQLTGRTVLIAHGDRDRITDPHASRRYADAAARAGAHVTYHEVTGDGHGMLRRARHWHDLVRAFVTAQLATAARPRTA</sequence>
<dbReference type="SUPFAM" id="SSF53474">
    <property type="entry name" value="alpha/beta-Hydrolases"/>
    <property type="match status" value="1"/>
</dbReference>
<evidence type="ECO:0000313" key="2">
    <source>
        <dbReference type="EMBL" id="GIF86319.1"/>
    </source>
</evidence>
<gene>
    <name evidence="2" type="ORF">Cba03nite_76680</name>
</gene>
<accession>A0A8J3K0E1</accession>
<dbReference type="Proteomes" id="UP000601223">
    <property type="component" value="Unassembled WGS sequence"/>
</dbReference>
<protein>
    <recommendedName>
        <fullName evidence="1">Serine aminopeptidase S33 domain-containing protein</fullName>
    </recommendedName>
</protein>
<dbReference type="AlphaFoldDB" id="A0A8J3K0E1"/>
<dbReference type="InterPro" id="IPR022742">
    <property type="entry name" value="Hydrolase_4"/>
</dbReference>
<proteinExistence type="predicted"/>
<name>A0A8J3K0E1_9ACTN</name>
<organism evidence="2 3">
    <name type="scientific">Catellatospora bangladeshensis</name>
    <dbReference type="NCBI Taxonomy" id="310355"/>
    <lineage>
        <taxon>Bacteria</taxon>
        <taxon>Bacillati</taxon>
        <taxon>Actinomycetota</taxon>
        <taxon>Actinomycetes</taxon>
        <taxon>Micromonosporales</taxon>
        <taxon>Micromonosporaceae</taxon>
        <taxon>Catellatospora</taxon>
    </lineage>
</organism>
<evidence type="ECO:0000259" key="1">
    <source>
        <dbReference type="Pfam" id="PF12146"/>
    </source>
</evidence>
<dbReference type="Pfam" id="PF12146">
    <property type="entry name" value="Hydrolase_4"/>
    <property type="match status" value="1"/>
</dbReference>
<keyword evidence="3" id="KW-1185">Reference proteome</keyword>